<dbReference type="STRING" id="1229727.Ga0080559_TMP3929"/>
<sequence>MTRRADSGFTLIEVLVAFAILAVTLTSVSGALSSGMMQERAADRATARVLEARSILDRIGADLSLREPLWTGTLATGEPWSATVRPLSETGDTPFAAYDVVLTVAGGNGPALTLRTLKLGGWHGR</sequence>
<accession>A0A1U7D9I7</accession>
<dbReference type="EMBL" id="CP014796">
    <property type="protein sequence ID" value="APX24725.1"/>
    <property type="molecule type" value="Genomic_DNA"/>
</dbReference>
<dbReference type="AlphaFoldDB" id="A0A1U7D9I7"/>
<dbReference type="OrthoDB" id="8253460at2"/>
<proteinExistence type="predicted"/>
<organism evidence="1 2">
    <name type="scientific">Salipiger profundus</name>
    <dbReference type="NCBI Taxonomy" id="1229727"/>
    <lineage>
        <taxon>Bacteria</taxon>
        <taxon>Pseudomonadati</taxon>
        <taxon>Pseudomonadota</taxon>
        <taxon>Alphaproteobacteria</taxon>
        <taxon>Rhodobacterales</taxon>
        <taxon>Roseobacteraceae</taxon>
        <taxon>Salipiger</taxon>
    </lineage>
</organism>
<dbReference type="InterPro" id="IPR012902">
    <property type="entry name" value="N_methyl_site"/>
</dbReference>
<keyword evidence="2" id="KW-1185">Reference proteome</keyword>
<dbReference type="Proteomes" id="UP000186559">
    <property type="component" value="Chromosome"/>
</dbReference>
<evidence type="ECO:0000313" key="1">
    <source>
        <dbReference type="EMBL" id="APX24725.1"/>
    </source>
</evidence>
<gene>
    <name evidence="1" type="ORF">Ga0080559_TMP3929</name>
</gene>
<dbReference type="NCBIfam" id="TIGR02532">
    <property type="entry name" value="IV_pilin_GFxxxE"/>
    <property type="match status" value="1"/>
</dbReference>
<dbReference type="KEGG" id="tpro:Ga0080559_TMP3929"/>
<evidence type="ECO:0000313" key="2">
    <source>
        <dbReference type="Proteomes" id="UP000186559"/>
    </source>
</evidence>
<reference evidence="1 2" key="1">
    <citation type="submission" date="2016-03" db="EMBL/GenBank/DDBJ databases">
        <title>Deep-sea bacteria in the southern Pacific.</title>
        <authorList>
            <person name="Tang K."/>
        </authorList>
    </citation>
    <scope>NUCLEOTIDE SEQUENCE [LARGE SCALE GENOMIC DNA]</scope>
    <source>
        <strain evidence="1 2">JLT2016</strain>
    </source>
</reference>
<dbReference type="Pfam" id="PF07963">
    <property type="entry name" value="N_methyl"/>
    <property type="match status" value="1"/>
</dbReference>
<protein>
    <submittedName>
        <fullName evidence="1">General secretion pathway protein I</fullName>
    </submittedName>
</protein>
<dbReference type="RefSeq" id="WP_076624510.1">
    <property type="nucleotide sequence ID" value="NZ_BMEW01000001.1"/>
</dbReference>
<name>A0A1U7D9I7_9RHOB</name>
<dbReference type="PROSITE" id="PS00409">
    <property type="entry name" value="PROKAR_NTER_METHYL"/>
    <property type="match status" value="1"/>
</dbReference>
<dbReference type="SUPFAM" id="SSF54523">
    <property type="entry name" value="Pili subunits"/>
    <property type="match status" value="1"/>
</dbReference>
<dbReference type="InterPro" id="IPR045584">
    <property type="entry name" value="Pilin-like"/>
</dbReference>